<dbReference type="SFLD" id="SFLDS00029">
    <property type="entry name" value="Radical_SAM"/>
    <property type="match status" value="1"/>
</dbReference>
<dbReference type="InterPro" id="IPR058240">
    <property type="entry name" value="rSAM_sf"/>
</dbReference>
<evidence type="ECO:0000256" key="2">
    <source>
        <dbReference type="ARBA" id="ARBA00022691"/>
    </source>
</evidence>
<evidence type="ECO:0000259" key="6">
    <source>
        <dbReference type="Pfam" id="PF04055"/>
    </source>
</evidence>
<feature type="domain" description="Radical SAM core" evidence="6">
    <location>
        <begin position="34"/>
        <end position="163"/>
    </location>
</feature>
<sequence>MSEQTIVLHPRAGQLATDSLPAIAGHRVELQLLTTLRCNLKCSYCSIAEGDVRESQGHVNYTLDQLDAFIADQLAGKEVYVTFYGGEPTLNRPFIEAVMQRHPLFRFQLQTNGTLLDDLSHHVLQRLSNVLVSIDGGPEVTDGYRGKGIYKQILRNIGLVRDSLGGTLTARVTWSDEKIGFDELDALTRSFDYVYFQFVAGDAYSAESVERRKAVLTQLVDRFFADTDRVYPFIPLMGAVRNKLFPSRAVEQCGGGTACRVSTHILNVMPDGRIFACPDLMHLPEMQTGDVVGNWLRRSPLQPDPKMPCNACEAQAWCRGNCMKNLYLGYVREDGDWRSKVTDPICELVRHLGREIDRHDVAAWYEQLPLPQRRVLLDCEVYQYVEVMP</sequence>
<dbReference type="InterPro" id="IPR013785">
    <property type="entry name" value="Aldolase_TIM"/>
</dbReference>
<dbReference type="InterPro" id="IPR023819">
    <property type="entry name" value="Pep-mod_rSAM_AF0577"/>
</dbReference>
<dbReference type="Gene3D" id="3.20.20.70">
    <property type="entry name" value="Aldolase class I"/>
    <property type="match status" value="1"/>
</dbReference>
<gene>
    <name evidence="7" type="ORF">CKO43_22625</name>
</gene>
<protein>
    <submittedName>
        <fullName evidence="7">Radical SAM protein</fullName>
    </submittedName>
</protein>
<dbReference type="NCBIfam" id="TIGR04085">
    <property type="entry name" value="rSAM_more_4Fe4S"/>
    <property type="match status" value="1"/>
</dbReference>
<dbReference type="InterPro" id="IPR023867">
    <property type="entry name" value="Sulphatase_maturase_rSAM"/>
</dbReference>
<dbReference type="CDD" id="cd01335">
    <property type="entry name" value="Radical_SAM"/>
    <property type="match status" value="1"/>
</dbReference>
<dbReference type="PANTHER" id="PTHR43273:SF2">
    <property type="entry name" value="RADICAL SAM CORE DOMAIN-CONTAINING PROTEIN"/>
    <property type="match status" value="1"/>
</dbReference>
<dbReference type="InterPro" id="IPR007197">
    <property type="entry name" value="rSAM"/>
</dbReference>
<evidence type="ECO:0000256" key="5">
    <source>
        <dbReference type="ARBA" id="ARBA00023014"/>
    </source>
</evidence>
<keyword evidence="2" id="KW-0949">S-adenosyl-L-methionine</keyword>
<evidence type="ECO:0000256" key="1">
    <source>
        <dbReference type="ARBA" id="ARBA00001966"/>
    </source>
</evidence>
<proteinExistence type="predicted"/>
<reference evidence="7" key="2">
    <citation type="journal article" date="2020" name="Microorganisms">
        <title>Osmotic Adaptation and Compatible Solute Biosynthesis of Phototrophic Bacteria as Revealed from Genome Analyses.</title>
        <authorList>
            <person name="Imhoff J.F."/>
            <person name="Rahn T."/>
            <person name="Kunzel S."/>
            <person name="Keller A."/>
            <person name="Neulinger S.C."/>
        </authorList>
    </citation>
    <scope>NUCLEOTIDE SEQUENCE</scope>
    <source>
        <strain evidence="7">IM 151</strain>
    </source>
</reference>
<keyword evidence="3" id="KW-0479">Metal-binding</keyword>
<evidence type="ECO:0000313" key="8">
    <source>
        <dbReference type="Proteomes" id="UP001041814"/>
    </source>
</evidence>
<dbReference type="SFLD" id="SFLDG01104">
    <property type="entry name" value="Uncharacterised_Radical_SAM_Su"/>
    <property type="match status" value="1"/>
</dbReference>
<keyword evidence="5" id="KW-0411">Iron-sulfur</keyword>
<keyword evidence="8" id="KW-1185">Reference proteome</keyword>
<accession>A0ABS1DZL2</accession>
<evidence type="ECO:0000256" key="3">
    <source>
        <dbReference type="ARBA" id="ARBA00022723"/>
    </source>
</evidence>
<dbReference type="PANTHER" id="PTHR43273">
    <property type="entry name" value="ANAEROBIC SULFATASE-MATURATING ENZYME HOMOLOG ASLB-RELATED"/>
    <property type="match status" value="1"/>
</dbReference>
<dbReference type="Pfam" id="PF04055">
    <property type="entry name" value="Radical_SAM"/>
    <property type="match status" value="1"/>
</dbReference>
<reference evidence="7" key="1">
    <citation type="submission" date="2017-08" db="EMBL/GenBank/DDBJ databases">
        <authorList>
            <person name="Imhoff J.F."/>
            <person name="Rahn T."/>
            <person name="Kuenzel S."/>
            <person name="Neulinger S.C."/>
        </authorList>
    </citation>
    <scope>NUCLEOTIDE SEQUENCE</scope>
    <source>
        <strain evidence="7">IM 151</strain>
    </source>
</reference>
<dbReference type="InterPro" id="IPR023885">
    <property type="entry name" value="4Fe4S-binding_SPASM_dom"/>
</dbReference>
<dbReference type="Proteomes" id="UP001041814">
    <property type="component" value="Unassembled WGS sequence"/>
</dbReference>
<comment type="caution">
    <text evidence="7">The sequence shown here is derived from an EMBL/GenBank/DDBJ whole genome shotgun (WGS) entry which is preliminary data.</text>
</comment>
<organism evidence="7 8">
    <name type="scientific">Rubrivivax gelatinosus</name>
    <name type="common">Rhodocyclus gelatinosus</name>
    <name type="synonym">Rhodopseudomonas gelatinosa</name>
    <dbReference type="NCBI Taxonomy" id="28068"/>
    <lineage>
        <taxon>Bacteria</taxon>
        <taxon>Pseudomonadati</taxon>
        <taxon>Pseudomonadota</taxon>
        <taxon>Betaproteobacteria</taxon>
        <taxon>Burkholderiales</taxon>
        <taxon>Sphaerotilaceae</taxon>
        <taxon>Rubrivivax</taxon>
    </lineage>
</organism>
<comment type="cofactor">
    <cofactor evidence="1">
        <name>[4Fe-4S] cluster</name>
        <dbReference type="ChEBI" id="CHEBI:49883"/>
    </cofactor>
</comment>
<dbReference type="EMBL" id="NRRU01000131">
    <property type="protein sequence ID" value="MBK1715551.1"/>
    <property type="molecule type" value="Genomic_DNA"/>
</dbReference>
<dbReference type="SFLD" id="SFLDG01067">
    <property type="entry name" value="SPASM/twitch_domain_containing"/>
    <property type="match status" value="1"/>
</dbReference>
<evidence type="ECO:0000256" key="4">
    <source>
        <dbReference type="ARBA" id="ARBA00023004"/>
    </source>
</evidence>
<evidence type="ECO:0000313" key="7">
    <source>
        <dbReference type="EMBL" id="MBK1715551.1"/>
    </source>
</evidence>
<keyword evidence="4" id="KW-0408">Iron</keyword>
<dbReference type="SUPFAM" id="SSF102114">
    <property type="entry name" value="Radical SAM enzymes"/>
    <property type="match status" value="1"/>
</dbReference>
<name>A0ABS1DZL2_RUBGE</name>
<dbReference type="RefSeq" id="WP_200229625.1">
    <property type="nucleotide sequence ID" value="NZ_NRRT01000035.1"/>
</dbReference>